<dbReference type="AlphaFoldDB" id="A0AB34I5K5"/>
<organism evidence="1 2">
    <name type="scientific">Eschrichtius robustus</name>
    <name type="common">California gray whale</name>
    <name type="synonym">Eschrichtius gibbosus</name>
    <dbReference type="NCBI Taxonomy" id="9764"/>
    <lineage>
        <taxon>Eukaryota</taxon>
        <taxon>Metazoa</taxon>
        <taxon>Chordata</taxon>
        <taxon>Craniata</taxon>
        <taxon>Vertebrata</taxon>
        <taxon>Euteleostomi</taxon>
        <taxon>Mammalia</taxon>
        <taxon>Eutheria</taxon>
        <taxon>Laurasiatheria</taxon>
        <taxon>Artiodactyla</taxon>
        <taxon>Whippomorpha</taxon>
        <taxon>Cetacea</taxon>
        <taxon>Mysticeti</taxon>
        <taxon>Eschrichtiidae</taxon>
        <taxon>Eschrichtius</taxon>
    </lineage>
</organism>
<keyword evidence="2" id="KW-1185">Reference proteome</keyword>
<evidence type="ECO:0000313" key="2">
    <source>
        <dbReference type="Proteomes" id="UP001159641"/>
    </source>
</evidence>
<name>A0AB34I5K5_ESCRO</name>
<protein>
    <submittedName>
        <fullName evidence="1">Uncharacterized protein</fullName>
    </submittedName>
</protein>
<comment type="caution">
    <text evidence="1">The sequence shown here is derived from an EMBL/GenBank/DDBJ whole genome shotgun (WGS) entry which is preliminary data.</text>
</comment>
<evidence type="ECO:0000313" key="1">
    <source>
        <dbReference type="EMBL" id="KAJ8798774.1"/>
    </source>
</evidence>
<sequence>MLRGVCLLSPGFCGLCGP</sequence>
<proteinExistence type="predicted"/>
<reference evidence="1 2" key="1">
    <citation type="submission" date="2022-11" db="EMBL/GenBank/DDBJ databases">
        <title>Whole genome sequence of Eschrichtius robustus ER-17-0199.</title>
        <authorList>
            <person name="Bruniche-Olsen A."/>
            <person name="Black A.N."/>
            <person name="Fields C.J."/>
            <person name="Walden K."/>
            <person name="Dewoody J.A."/>
        </authorList>
    </citation>
    <scope>NUCLEOTIDE SEQUENCE [LARGE SCALE GENOMIC DNA]</scope>
    <source>
        <strain evidence="1">ER-17-0199</strain>
        <tissue evidence="1">Blubber</tissue>
    </source>
</reference>
<gene>
    <name evidence="1" type="ORF">J1605_016577</name>
</gene>
<dbReference type="Proteomes" id="UP001159641">
    <property type="component" value="Unassembled WGS sequence"/>
</dbReference>
<dbReference type="EMBL" id="JAIQCJ010000020">
    <property type="protein sequence ID" value="KAJ8798774.1"/>
    <property type="molecule type" value="Genomic_DNA"/>
</dbReference>
<accession>A0AB34I5K5</accession>